<gene>
    <name evidence="1" type="ORF">FAEPRAA2165_00661</name>
</gene>
<evidence type="ECO:0000313" key="1">
    <source>
        <dbReference type="EMBL" id="EEU97747.1"/>
    </source>
</evidence>
<dbReference type="STRING" id="411483.FAEPRAA2165_00661"/>
<dbReference type="EMBL" id="ACOP02000009">
    <property type="protein sequence ID" value="EEU97747.1"/>
    <property type="molecule type" value="Genomic_DNA"/>
</dbReference>
<name>C7H313_FAED2</name>
<dbReference type="HOGENOM" id="CLU_2493265_0_0_9"/>
<reference evidence="1" key="1">
    <citation type="submission" date="2009-08" db="EMBL/GenBank/DDBJ databases">
        <authorList>
            <person name="Weinstock G."/>
            <person name="Sodergren E."/>
            <person name="Clifton S."/>
            <person name="Fulton L."/>
            <person name="Fulton B."/>
            <person name="Courtney L."/>
            <person name="Fronick C."/>
            <person name="Harrison M."/>
            <person name="Strong C."/>
            <person name="Farmer C."/>
            <person name="Delahaunty K."/>
            <person name="Markovic C."/>
            <person name="Hall O."/>
            <person name="Minx P."/>
            <person name="Tomlinson C."/>
            <person name="Mitreva M."/>
            <person name="Nelson J."/>
            <person name="Hou S."/>
            <person name="Wollam A."/>
            <person name="Pepin K.H."/>
            <person name="Johnson M."/>
            <person name="Bhonagiri V."/>
            <person name="Nash W.E."/>
            <person name="Warren W."/>
            <person name="Chinwalla A."/>
            <person name="Mardis E.R."/>
            <person name="Wilson R.K."/>
        </authorList>
    </citation>
    <scope>NUCLEOTIDE SEQUENCE [LARGE SCALE GENOMIC DNA]</scope>
    <source>
        <strain evidence="1">A2-165</strain>
    </source>
</reference>
<dbReference type="AlphaFoldDB" id="C7H313"/>
<evidence type="ECO:0000313" key="2">
    <source>
        <dbReference type="Proteomes" id="UP000004619"/>
    </source>
</evidence>
<sequence>MRKNGSVKQKTSRTFSHFIIAENWVNFKGIAQNLSNKFGVLPGGNVGIFWYNSLAFTRQCSSALRKKCDETAGRGTGGHQMGGKHA</sequence>
<protein>
    <submittedName>
        <fullName evidence="1">Uncharacterized protein</fullName>
    </submittedName>
</protein>
<proteinExistence type="predicted"/>
<organism evidence="1 2">
    <name type="scientific">Faecalibacterium duncaniae (strain DSM 17677 / JCM 31915 / A2-165)</name>
    <name type="common">Faecalibacterium prausnitzii</name>
    <dbReference type="NCBI Taxonomy" id="411483"/>
    <lineage>
        <taxon>Bacteria</taxon>
        <taxon>Bacillati</taxon>
        <taxon>Bacillota</taxon>
        <taxon>Clostridia</taxon>
        <taxon>Eubacteriales</taxon>
        <taxon>Oscillospiraceae</taxon>
        <taxon>Faecalibacterium</taxon>
    </lineage>
</organism>
<comment type="caution">
    <text evidence="1">The sequence shown here is derived from an EMBL/GenBank/DDBJ whole genome shotgun (WGS) entry which is preliminary data.</text>
</comment>
<keyword evidence="2" id="KW-1185">Reference proteome</keyword>
<accession>C7H313</accession>
<dbReference type="Proteomes" id="UP000004619">
    <property type="component" value="Unassembled WGS sequence"/>
</dbReference>